<sequence>MAASPEQLLAGEDDDDVCSGSVRFSGDPVELIQVELPFATGGGDAGGSPSPEKAPAPTTMATSPTTTKRVTISPGVVQGAREAGPSPTKRLKRPHDGTP</sequence>
<feature type="region of interest" description="Disordered" evidence="1">
    <location>
        <begin position="38"/>
        <end position="99"/>
    </location>
</feature>
<dbReference type="AlphaFoldDB" id="A0A7S2T7H9"/>
<protein>
    <submittedName>
        <fullName evidence="2">Uncharacterized protein</fullName>
    </submittedName>
</protein>
<organism evidence="2">
    <name type="scientific">Chloropicon primus</name>
    <dbReference type="NCBI Taxonomy" id="1764295"/>
    <lineage>
        <taxon>Eukaryota</taxon>
        <taxon>Viridiplantae</taxon>
        <taxon>Chlorophyta</taxon>
        <taxon>Chloropicophyceae</taxon>
        <taxon>Chloropicales</taxon>
        <taxon>Chloropicaceae</taxon>
        <taxon>Chloropicon</taxon>
    </lineage>
</organism>
<reference evidence="2" key="1">
    <citation type="submission" date="2021-01" db="EMBL/GenBank/DDBJ databases">
        <authorList>
            <person name="Corre E."/>
            <person name="Pelletier E."/>
            <person name="Niang G."/>
            <person name="Scheremetjew M."/>
            <person name="Finn R."/>
            <person name="Kale V."/>
            <person name="Holt S."/>
            <person name="Cochrane G."/>
            <person name="Meng A."/>
            <person name="Brown T."/>
            <person name="Cohen L."/>
        </authorList>
    </citation>
    <scope>NUCLEOTIDE SEQUENCE</scope>
    <source>
        <strain evidence="2">CCMP1205</strain>
    </source>
</reference>
<evidence type="ECO:0000313" key="2">
    <source>
        <dbReference type="EMBL" id="CAD9719952.1"/>
    </source>
</evidence>
<proteinExistence type="predicted"/>
<accession>A0A7S2T7H9</accession>
<gene>
    <name evidence="2" type="ORF">CPRI1469_LOCUS8818</name>
</gene>
<name>A0A7S2T7H9_9CHLO</name>
<dbReference type="EMBL" id="HBHL01013400">
    <property type="protein sequence ID" value="CAD9719952.1"/>
    <property type="molecule type" value="Transcribed_RNA"/>
</dbReference>
<evidence type="ECO:0000256" key="1">
    <source>
        <dbReference type="SAM" id="MobiDB-lite"/>
    </source>
</evidence>
<feature type="compositionally biased region" description="Low complexity" evidence="1">
    <location>
        <begin position="55"/>
        <end position="67"/>
    </location>
</feature>